<protein>
    <recommendedName>
        <fullName evidence="4">Mating type protein 1-2-9</fullName>
    </recommendedName>
</protein>
<organism evidence="2 3">
    <name type="scientific">Fusarium torreyae</name>
    <dbReference type="NCBI Taxonomy" id="1237075"/>
    <lineage>
        <taxon>Eukaryota</taxon>
        <taxon>Fungi</taxon>
        <taxon>Dikarya</taxon>
        <taxon>Ascomycota</taxon>
        <taxon>Pezizomycotina</taxon>
        <taxon>Sordariomycetes</taxon>
        <taxon>Hypocreomycetidae</taxon>
        <taxon>Hypocreales</taxon>
        <taxon>Nectriaceae</taxon>
        <taxon>Fusarium</taxon>
    </lineage>
</organism>
<gene>
    <name evidence="2" type="ORF">NW762_007568</name>
</gene>
<sequence length="241" mass="25638">MPMDPEAERFLAGPPMPSRATDHDIQALLTGPALDHLVPVPGGRWVMVSRAEDTILIVYVLGDGTEVMSTTVHMATNPDVAADLCWQHVYGYPAAPLPEAPHAQSSVALNADGQMNSFSQTYLEAPSTNNTWGTGAIVHHSGGAPDSVSAELPVHDQFLRPVHDQDQSQVSLQAYDAPLAAQPESLQTVQGANMTENDSGDPPEFQNEDGLTFSTSPEVLQNGNLGGSDTDPHWNSFASSS</sequence>
<dbReference type="OrthoDB" id="5049336at2759"/>
<feature type="region of interest" description="Disordered" evidence="1">
    <location>
        <begin position="192"/>
        <end position="241"/>
    </location>
</feature>
<evidence type="ECO:0008006" key="4">
    <source>
        <dbReference type="Google" id="ProtNLM"/>
    </source>
</evidence>
<comment type="caution">
    <text evidence="2">The sequence shown here is derived from an EMBL/GenBank/DDBJ whole genome shotgun (WGS) entry which is preliminary data.</text>
</comment>
<proteinExistence type="predicted"/>
<name>A0A9W8VGD5_9HYPO</name>
<reference evidence="2" key="1">
    <citation type="submission" date="2022-09" db="EMBL/GenBank/DDBJ databases">
        <title>Fusarium specimens isolated from Avocado Roots.</title>
        <authorList>
            <person name="Stajich J."/>
            <person name="Roper C."/>
            <person name="Heimlech-Rivalta G."/>
        </authorList>
    </citation>
    <scope>NUCLEOTIDE SEQUENCE</scope>
    <source>
        <strain evidence="2">CF00136</strain>
    </source>
</reference>
<dbReference type="AlphaFoldDB" id="A0A9W8VGD5"/>
<feature type="compositionally biased region" description="Polar residues" evidence="1">
    <location>
        <begin position="212"/>
        <end position="223"/>
    </location>
</feature>
<accession>A0A9W8VGD5</accession>
<keyword evidence="3" id="KW-1185">Reference proteome</keyword>
<evidence type="ECO:0000256" key="1">
    <source>
        <dbReference type="SAM" id="MobiDB-lite"/>
    </source>
</evidence>
<dbReference type="Proteomes" id="UP001152049">
    <property type="component" value="Unassembled WGS sequence"/>
</dbReference>
<dbReference type="EMBL" id="JAOQAZ010000014">
    <property type="protein sequence ID" value="KAJ4259638.1"/>
    <property type="molecule type" value="Genomic_DNA"/>
</dbReference>
<evidence type="ECO:0000313" key="3">
    <source>
        <dbReference type="Proteomes" id="UP001152049"/>
    </source>
</evidence>
<evidence type="ECO:0000313" key="2">
    <source>
        <dbReference type="EMBL" id="KAJ4259638.1"/>
    </source>
</evidence>